<dbReference type="GO" id="GO:0004725">
    <property type="term" value="F:protein tyrosine phosphatase activity"/>
    <property type="evidence" value="ECO:0007669"/>
    <property type="project" value="UniProtKB-EC"/>
</dbReference>
<accession>A0A6A4XCX3</accession>
<sequence>MHRGVNRSAAVALAYLMASAGCTLEDAYFYLESVRPAVHVSRHLLQQLSNYEAEVFGRKLTNLDDLDF</sequence>
<dbReference type="InterPro" id="IPR000340">
    <property type="entry name" value="Dual-sp_phosphatase_cat-dom"/>
</dbReference>
<evidence type="ECO:0000313" key="8">
    <source>
        <dbReference type="Proteomes" id="UP000440578"/>
    </source>
</evidence>
<evidence type="ECO:0000256" key="3">
    <source>
        <dbReference type="ARBA" id="ARBA00022801"/>
    </source>
</evidence>
<feature type="signal peptide" evidence="5">
    <location>
        <begin position="1"/>
        <end position="20"/>
    </location>
</feature>
<gene>
    <name evidence="7" type="primary">Dusp18</name>
    <name evidence="7" type="ORF">FJT64_016385</name>
</gene>
<dbReference type="EMBL" id="VIIS01000123">
    <property type="protein sequence ID" value="KAF0312988.1"/>
    <property type="molecule type" value="Genomic_DNA"/>
</dbReference>
<evidence type="ECO:0000256" key="1">
    <source>
        <dbReference type="ARBA" id="ARBA00008601"/>
    </source>
</evidence>
<dbReference type="GO" id="GO:0005737">
    <property type="term" value="C:cytoplasm"/>
    <property type="evidence" value="ECO:0007669"/>
    <property type="project" value="TreeGrafter"/>
</dbReference>
<evidence type="ECO:0000256" key="2">
    <source>
        <dbReference type="ARBA" id="ARBA00013064"/>
    </source>
</evidence>
<dbReference type="EC" id="3.1.3.48" evidence="2"/>
<keyword evidence="5" id="KW-0732">Signal</keyword>
<organism evidence="7 8">
    <name type="scientific">Amphibalanus amphitrite</name>
    <name type="common">Striped barnacle</name>
    <name type="synonym">Balanus amphitrite</name>
    <dbReference type="NCBI Taxonomy" id="1232801"/>
    <lineage>
        <taxon>Eukaryota</taxon>
        <taxon>Metazoa</taxon>
        <taxon>Ecdysozoa</taxon>
        <taxon>Arthropoda</taxon>
        <taxon>Crustacea</taxon>
        <taxon>Multicrustacea</taxon>
        <taxon>Cirripedia</taxon>
        <taxon>Thoracica</taxon>
        <taxon>Thoracicalcarea</taxon>
        <taxon>Balanomorpha</taxon>
        <taxon>Balanoidea</taxon>
        <taxon>Balanidae</taxon>
        <taxon>Amphibalaninae</taxon>
        <taxon>Amphibalanus</taxon>
    </lineage>
</organism>
<dbReference type="PANTHER" id="PTHR10159:SF529">
    <property type="entry name" value="TYROSINE-PROTEIN PHOSPHATASE DOMAIN-CONTAINING PROTEIN"/>
    <property type="match status" value="1"/>
</dbReference>
<proteinExistence type="inferred from homology"/>
<dbReference type="SUPFAM" id="SSF52799">
    <property type="entry name" value="(Phosphotyrosine protein) phosphatases II"/>
    <property type="match status" value="1"/>
</dbReference>
<evidence type="ECO:0000259" key="6">
    <source>
        <dbReference type="Pfam" id="PF00782"/>
    </source>
</evidence>
<evidence type="ECO:0000313" key="7">
    <source>
        <dbReference type="EMBL" id="KAF0312988.1"/>
    </source>
</evidence>
<reference evidence="7 8" key="1">
    <citation type="submission" date="2019-07" db="EMBL/GenBank/DDBJ databases">
        <title>Draft genome assembly of a fouling barnacle, Amphibalanus amphitrite (Darwin, 1854): The first reference genome for Thecostraca.</title>
        <authorList>
            <person name="Kim W."/>
        </authorList>
    </citation>
    <scope>NUCLEOTIDE SEQUENCE [LARGE SCALE GENOMIC DNA]</scope>
    <source>
        <strain evidence="7">SNU_AA5</strain>
        <tissue evidence="7">Soma without cirri and trophi</tissue>
    </source>
</reference>
<comment type="similarity">
    <text evidence="1">Belongs to the protein-tyrosine phosphatase family. Non-receptor class dual specificity subfamily.</text>
</comment>
<dbReference type="Proteomes" id="UP000440578">
    <property type="component" value="Unassembled WGS sequence"/>
</dbReference>
<dbReference type="InterPro" id="IPR029021">
    <property type="entry name" value="Prot-tyrosine_phosphatase-like"/>
</dbReference>
<dbReference type="PANTHER" id="PTHR10159">
    <property type="entry name" value="DUAL SPECIFICITY PROTEIN PHOSPHATASE"/>
    <property type="match status" value="1"/>
</dbReference>
<name>A0A6A4XCX3_AMPAM</name>
<keyword evidence="3" id="KW-0378">Hydrolase</keyword>
<dbReference type="AlphaFoldDB" id="A0A6A4XCX3"/>
<evidence type="ECO:0000256" key="4">
    <source>
        <dbReference type="ARBA" id="ARBA00022912"/>
    </source>
</evidence>
<protein>
    <recommendedName>
        <fullName evidence="2">protein-tyrosine-phosphatase</fullName>
        <ecNumber evidence="2">3.1.3.48</ecNumber>
    </recommendedName>
</protein>
<comment type="caution">
    <text evidence="7">The sequence shown here is derived from an EMBL/GenBank/DDBJ whole genome shotgun (WGS) entry which is preliminary data.</text>
</comment>
<dbReference type="Pfam" id="PF00782">
    <property type="entry name" value="DSPc"/>
    <property type="match status" value="1"/>
</dbReference>
<dbReference type="PROSITE" id="PS51257">
    <property type="entry name" value="PROKAR_LIPOPROTEIN"/>
    <property type="match status" value="1"/>
</dbReference>
<keyword evidence="4" id="KW-0904">Protein phosphatase</keyword>
<keyword evidence="8" id="KW-1185">Reference proteome</keyword>
<feature type="chain" id="PRO_5025388274" description="protein-tyrosine-phosphatase" evidence="5">
    <location>
        <begin position="21"/>
        <end position="68"/>
    </location>
</feature>
<feature type="domain" description="Dual specificity phosphatase catalytic" evidence="6">
    <location>
        <begin position="4"/>
        <end position="53"/>
    </location>
</feature>
<dbReference type="GO" id="GO:0043409">
    <property type="term" value="P:negative regulation of MAPK cascade"/>
    <property type="evidence" value="ECO:0007669"/>
    <property type="project" value="TreeGrafter"/>
</dbReference>
<dbReference type="Gene3D" id="3.90.190.10">
    <property type="entry name" value="Protein tyrosine phosphatase superfamily"/>
    <property type="match status" value="1"/>
</dbReference>
<evidence type="ECO:0000256" key="5">
    <source>
        <dbReference type="SAM" id="SignalP"/>
    </source>
</evidence>